<dbReference type="EMBL" id="JACHNU010000008">
    <property type="protein sequence ID" value="MBB4664642.1"/>
    <property type="molecule type" value="Genomic_DNA"/>
</dbReference>
<dbReference type="Gene3D" id="3.40.50.150">
    <property type="entry name" value="Vaccinia Virus protein VP39"/>
    <property type="match status" value="1"/>
</dbReference>
<evidence type="ECO:0000256" key="1">
    <source>
        <dbReference type="ARBA" id="ARBA00022603"/>
    </source>
</evidence>
<dbReference type="CDD" id="cd02440">
    <property type="entry name" value="AdoMet_MTases"/>
    <property type="match status" value="1"/>
</dbReference>
<evidence type="ECO:0000313" key="3">
    <source>
        <dbReference type="EMBL" id="MBB4664642.1"/>
    </source>
</evidence>
<keyword evidence="2 3" id="KW-0808">Transferase</keyword>
<keyword evidence="1 3" id="KW-0489">Methyltransferase</keyword>
<dbReference type="EC" id="2.1.1.171" evidence="3"/>
<dbReference type="PIRSF" id="PIRSF004553">
    <property type="entry name" value="CHP00095"/>
    <property type="match status" value="1"/>
</dbReference>
<dbReference type="Pfam" id="PF03602">
    <property type="entry name" value="Cons_hypoth95"/>
    <property type="match status" value="1"/>
</dbReference>
<gene>
    <name evidence="3" type="ORF">BDZ31_004257</name>
</gene>
<reference evidence="3 4" key="1">
    <citation type="submission" date="2020-08" db="EMBL/GenBank/DDBJ databases">
        <title>Genomic Encyclopedia of Archaeal and Bacterial Type Strains, Phase II (KMG-II): from individual species to whole genera.</title>
        <authorList>
            <person name="Goeker M."/>
        </authorList>
    </citation>
    <scope>NUCLEOTIDE SEQUENCE [LARGE SCALE GENOMIC DNA]</scope>
    <source>
        <strain evidence="3 4">DSM 23288</strain>
    </source>
</reference>
<name>A0A840II41_9ACTN</name>
<dbReference type="PANTHER" id="PTHR43542">
    <property type="entry name" value="METHYLTRANSFERASE"/>
    <property type="match status" value="1"/>
</dbReference>
<dbReference type="PANTHER" id="PTHR43542:SF1">
    <property type="entry name" value="METHYLTRANSFERASE"/>
    <property type="match status" value="1"/>
</dbReference>
<proteinExistence type="predicted"/>
<dbReference type="InterPro" id="IPR029063">
    <property type="entry name" value="SAM-dependent_MTases_sf"/>
</dbReference>
<dbReference type="AlphaFoldDB" id="A0A840II41"/>
<keyword evidence="4" id="KW-1185">Reference proteome</keyword>
<organism evidence="3 4">
    <name type="scientific">Conexibacter arvalis</name>
    <dbReference type="NCBI Taxonomy" id="912552"/>
    <lineage>
        <taxon>Bacteria</taxon>
        <taxon>Bacillati</taxon>
        <taxon>Actinomycetota</taxon>
        <taxon>Thermoleophilia</taxon>
        <taxon>Solirubrobacterales</taxon>
        <taxon>Conexibacteraceae</taxon>
        <taxon>Conexibacter</taxon>
    </lineage>
</organism>
<dbReference type="GO" id="GO:0052913">
    <property type="term" value="F:16S rRNA (guanine(966)-N(2))-methyltransferase activity"/>
    <property type="evidence" value="ECO:0007669"/>
    <property type="project" value="UniProtKB-EC"/>
</dbReference>
<comment type="caution">
    <text evidence="3">The sequence shown here is derived from an EMBL/GenBank/DDBJ whole genome shotgun (WGS) entry which is preliminary data.</text>
</comment>
<evidence type="ECO:0000256" key="2">
    <source>
        <dbReference type="ARBA" id="ARBA00022679"/>
    </source>
</evidence>
<dbReference type="Proteomes" id="UP000585272">
    <property type="component" value="Unassembled WGS sequence"/>
</dbReference>
<dbReference type="SUPFAM" id="SSF53335">
    <property type="entry name" value="S-adenosyl-L-methionine-dependent methyltransferases"/>
    <property type="match status" value="1"/>
</dbReference>
<protein>
    <submittedName>
        <fullName evidence="3">16S rRNA (Guanine966-N2)-methyltransferase</fullName>
        <ecNumber evidence="3">2.1.1.171</ecNumber>
    </submittedName>
</protein>
<evidence type="ECO:0000313" key="4">
    <source>
        <dbReference type="Proteomes" id="UP000585272"/>
    </source>
</evidence>
<sequence>MREALFSILGPLDGERVLDLFAGTGALGLEALSRGAGHVTFVERAAPAARAIEANLAALRVPREAYALRRQDALAFARAARAARREYDLVLLDPPYRLAPGLGRELSPALAELTAADGRIVCESDRRSPLVLDLPLTDERRYGDTLIRIHELE</sequence>
<accession>A0A840II41</accession>
<dbReference type="InterPro" id="IPR004398">
    <property type="entry name" value="RNA_MeTrfase_RsmD"/>
</dbReference>